<proteinExistence type="predicted"/>
<organism evidence="1 2">
    <name type="scientific">Cannabis sativa</name>
    <name type="common">Hemp</name>
    <name type="synonym">Marijuana</name>
    <dbReference type="NCBI Taxonomy" id="3483"/>
    <lineage>
        <taxon>Eukaryota</taxon>
        <taxon>Viridiplantae</taxon>
        <taxon>Streptophyta</taxon>
        <taxon>Embryophyta</taxon>
        <taxon>Tracheophyta</taxon>
        <taxon>Spermatophyta</taxon>
        <taxon>Magnoliopsida</taxon>
        <taxon>eudicotyledons</taxon>
        <taxon>Gunneridae</taxon>
        <taxon>Pentapetalae</taxon>
        <taxon>rosids</taxon>
        <taxon>fabids</taxon>
        <taxon>Rosales</taxon>
        <taxon>Cannabaceae</taxon>
        <taxon>Cannabis</taxon>
    </lineage>
</organism>
<gene>
    <name evidence="1" type="ORF">F8388_024490</name>
</gene>
<sequence>MYKDILLRDDNVENVRNWLNVNLIRWIERIQTLRIMLLGPRLLSHILSAFCMKRPKKDYKQQPWTKKDG</sequence>
<name>A0A7J6DZS2_CANSA</name>
<dbReference type="Proteomes" id="UP000525078">
    <property type="component" value="Unassembled WGS sequence"/>
</dbReference>
<dbReference type="EMBL" id="JAATIP010000332">
    <property type="protein sequence ID" value="KAF4351657.1"/>
    <property type="molecule type" value="Genomic_DNA"/>
</dbReference>
<protein>
    <submittedName>
        <fullName evidence="1">Uncharacterized protein</fullName>
    </submittedName>
</protein>
<dbReference type="AlphaFoldDB" id="A0A7J6DZS2"/>
<evidence type="ECO:0000313" key="1">
    <source>
        <dbReference type="EMBL" id="KAF4351657.1"/>
    </source>
</evidence>
<comment type="caution">
    <text evidence="1">The sequence shown here is derived from an EMBL/GenBank/DDBJ whole genome shotgun (WGS) entry which is preliminary data.</text>
</comment>
<accession>A0A7J6DZS2</accession>
<reference evidence="1 2" key="1">
    <citation type="journal article" date="2020" name="bioRxiv">
        <title>Sequence and annotation of 42 cannabis genomes reveals extensive copy number variation in cannabinoid synthesis and pathogen resistance genes.</title>
        <authorList>
            <person name="Mckernan K.J."/>
            <person name="Helbert Y."/>
            <person name="Kane L.T."/>
            <person name="Ebling H."/>
            <person name="Zhang L."/>
            <person name="Liu B."/>
            <person name="Eaton Z."/>
            <person name="Mclaughlin S."/>
            <person name="Kingan S."/>
            <person name="Baybayan P."/>
            <person name="Concepcion G."/>
            <person name="Jordan M."/>
            <person name="Riva A."/>
            <person name="Barbazuk W."/>
            <person name="Harkins T."/>
        </authorList>
    </citation>
    <scope>NUCLEOTIDE SEQUENCE [LARGE SCALE GENOMIC DNA]</scope>
    <source>
        <strain evidence="2">cv. Jamaican Lion 4</strain>
        <tissue evidence="1">Leaf</tissue>
    </source>
</reference>
<evidence type="ECO:0000313" key="2">
    <source>
        <dbReference type="Proteomes" id="UP000525078"/>
    </source>
</evidence>